<feature type="domain" description="Glycosyltransferase 2-like" evidence="3">
    <location>
        <begin position="452"/>
        <end position="621"/>
    </location>
</feature>
<dbReference type="Proteomes" id="UP000013827">
    <property type="component" value="Unassembled WGS sequence"/>
</dbReference>
<reference evidence="4" key="2">
    <citation type="submission" date="2024-10" db="UniProtKB">
        <authorList>
            <consortium name="EnsemblProtists"/>
        </authorList>
    </citation>
    <scope>IDENTIFICATION</scope>
</reference>
<dbReference type="Gene3D" id="3.90.550.10">
    <property type="entry name" value="Spore Coat Polysaccharide Biosynthesis Protein SpsA, Chain A"/>
    <property type="match status" value="1"/>
</dbReference>
<dbReference type="PaxDb" id="2903-EOD05322"/>
<organism evidence="4 5">
    <name type="scientific">Emiliania huxleyi (strain CCMP1516)</name>
    <dbReference type="NCBI Taxonomy" id="280463"/>
    <lineage>
        <taxon>Eukaryota</taxon>
        <taxon>Haptista</taxon>
        <taxon>Haptophyta</taxon>
        <taxon>Prymnesiophyceae</taxon>
        <taxon>Isochrysidales</taxon>
        <taxon>Noelaerhabdaceae</taxon>
        <taxon>Emiliania</taxon>
    </lineage>
</organism>
<dbReference type="RefSeq" id="XP_005757751.1">
    <property type="nucleotide sequence ID" value="XM_005757694.1"/>
</dbReference>
<dbReference type="HOGENOM" id="CLU_267693_0_0_1"/>
<dbReference type="SUPFAM" id="SSF53448">
    <property type="entry name" value="Nucleotide-diphospho-sugar transferases"/>
    <property type="match status" value="1"/>
</dbReference>
<feature type="region of interest" description="Disordered" evidence="1">
    <location>
        <begin position="270"/>
        <end position="289"/>
    </location>
</feature>
<evidence type="ECO:0000256" key="2">
    <source>
        <dbReference type="SAM" id="SignalP"/>
    </source>
</evidence>
<dbReference type="Pfam" id="PF00535">
    <property type="entry name" value="Glycos_transf_2"/>
    <property type="match status" value="1"/>
</dbReference>
<reference evidence="5" key="1">
    <citation type="journal article" date="2013" name="Nature">
        <title>Pan genome of the phytoplankton Emiliania underpins its global distribution.</title>
        <authorList>
            <person name="Read B.A."/>
            <person name="Kegel J."/>
            <person name="Klute M.J."/>
            <person name="Kuo A."/>
            <person name="Lefebvre S.C."/>
            <person name="Maumus F."/>
            <person name="Mayer C."/>
            <person name="Miller J."/>
            <person name="Monier A."/>
            <person name="Salamov A."/>
            <person name="Young J."/>
            <person name="Aguilar M."/>
            <person name="Claverie J.M."/>
            <person name="Frickenhaus S."/>
            <person name="Gonzalez K."/>
            <person name="Herman E.K."/>
            <person name="Lin Y.C."/>
            <person name="Napier J."/>
            <person name="Ogata H."/>
            <person name="Sarno A.F."/>
            <person name="Shmutz J."/>
            <person name="Schroeder D."/>
            <person name="de Vargas C."/>
            <person name="Verret F."/>
            <person name="von Dassow P."/>
            <person name="Valentin K."/>
            <person name="Van de Peer Y."/>
            <person name="Wheeler G."/>
            <person name="Dacks J.B."/>
            <person name="Delwiche C.F."/>
            <person name="Dyhrman S.T."/>
            <person name="Glockner G."/>
            <person name="John U."/>
            <person name="Richards T."/>
            <person name="Worden A.Z."/>
            <person name="Zhang X."/>
            <person name="Grigoriev I.V."/>
            <person name="Allen A.E."/>
            <person name="Bidle K."/>
            <person name="Borodovsky M."/>
            <person name="Bowler C."/>
            <person name="Brownlee C."/>
            <person name="Cock J.M."/>
            <person name="Elias M."/>
            <person name="Gladyshev V.N."/>
            <person name="Groth M."/>
            <person name="Guda C."/>
            <person name="Hadaegh A."/>
            <person name="Iglesias-Rodriguez M.D."/>
            <person name="Jenkins J."/>
            <person name="Jones B.M."/>
            <person name="Lawson T."/>
            <person name="Leese F."/>
            <person name="Lindquist E."/>
            <person name="Lobanov A."/>
            <person name="Lomsadze A."/>
            <person name="Malik S.B."/>
            <person name="Marsh M.E."/>
            <person name="Mackinder L."/>
            <person name="Mock T."/>
            <person name="Mueller-Roeber B."/>
            <person name="Pagarete A."/>
            <person name="Parker M."/>
            <person name="Probert I."/>
            <person name="Quesneville H."/>
            <person name="Raines C."/>
            <person name="Rensing S.A."/>
            <person name="Riano-Pachon D.M."/>
            <person name="Richier S."/>
            <person name="Rokitta S."/>
            <person name="Shiraiwa Y."/>
            <person name="Soanes D.M."/>
            <person name="van der Giezen M."/>
            <person name="Wahlund T.M."/>
            <person name="Williams B."/>
            <person name="Wilson W."/>
            <person name="Wolfe G."/>
            <person name="Wurch L.L."/>
        </authorList>
    </citation>
    <scope>NUCLEOTIDE SEQUENCE</scope>
</reference>
<dbReference type="GeneID" id="17251478"/>
<dbReference type="Gene3D" id="3.40.50.2000">
    <property type="entry name" value="Glycogen Phosphorylase B"/>
    <property type="match status" value="1"/>
</dbReference>
<feature type="region of interest" description="Disordered" evidence="1">
    <location>
        <begin position="353"/>
        <end position="379"/>
    </location>
</feature>
<dbReference type="InterPro" id="IPR029044">
    <property type="entry name" value="Nucleotide-diphossugar_trans"/>
</dbReference>
<accession>A0A0D3I237</accession>
<dbReference type="STRING" id="2903.R1B7Y2"/>
<feature type="region of interest" description="Disordered" evidence="1">
    <location>
        <begin position="425"/>
        <end position="447"/>
    </location>
</feature>
<feature type="signal peptide" evidence="2">
    <location>
        <begin position="1"/>
        <end position="16"/>
    </location>
</feature>
<name>A0A0D3I237_EMIH1</name>
<feature type="chain" id="PRO_5044208501" description="Glycosyltransferase 2-like domain-containing protein" evidence="2">
    <location>
        <begin position="17"/>
        <end position="1231"/>
    </location>
</feature>
<dbReference type="AlphaFoldDB" id="A0A0D3I237"/>
<protein>
    <recommendedName>
        <fullName evidence="3">Glycosyltransferase 2-like domain-containing protein</fullName>
    </recommendedName>
</protein>
<evidence type="ECO:0000256" key="1">
    <source>
        <dbReference type="SAM" id="MobiDB-lite"/>
    </source>
</evidence>
<keyword evidence="5" id="KW-1185">Reference proteome</keyword>
<dbReference type="Pfam" id="PF13692">
    <property type="entry name" value="Glyco_trans_1_4"/>
    <property type="match status" value="1"/>
</dbReference>
<evidence type="ECO:0000259" key="3">
    <source>
        <dbReference type="Pfam" id="PF00535"/>
    </source>
</evidence>
<sequence>MKRVLLASATCLPLLAVVVVRRFHTATEVSHRASTAIVRTPAHLAGSNALAGTGKRVPRHQPRQQVAAWWDDRVYRMAGTDQCVRHAYANAAISCSLPSCNATAQKPTLMVKGSVWAAYMRFELARLALPAERPNNHSRHLIDAELQLTGTRRCYHRAASRLGANFTHRLYLLPGSAVPPDTELHEGRRLLAQWSHIVYDGRRCKKRWDLERPLTLPTSSSRSPLAFLIRDASDSGGRSLDAAAADGPKAEFDEVLSEPEATFERRFDAARTTANRGGGRSRREAASKPARGVRDSCAYYSPARPAELDWPRLRLTFAWRCCEAESGVVNEDAIRGGATSAASRLVGDAGTLVSESVGGSSERGAEADAEGGSGEGGAVAKPAWMSRADWARTARFRPPALQSHTRLASNPPSWVEEAAWRLPLRRCSGEPPPGRGSGGQRAPPRGASPAVSVIVSFREGETMTAQCMRALFACADELPSAEYLLVDDGSTNSTGELPAVLASLAHAHGIRYQLARYPTAVGFTLATTEAARRANGTYLLFVNNDAFVTRGALAAMLATFDTLADVGDVVQEAGAIAWSDGSGAWFRKGSHATRGDNGGHDRSYARETDYVSAAFALVRRTDFVGRGMFDVHYSPGYYEDTDLSFTLRQAGLRVIYQPLARVLHLSHSTFGAEVEKRVARNRRHFVGKWTAALASHLPACPAATACRAPMKRLYTHVAATRLYSYRILWLDMILPEPDRDSGSVRTMTLLKLLLAMRCHVSIATVQRSGAGRHARYARLLQFLGVRVLPPLAQLSAAGAAHEPYDFIIVARRDTYAAAAPLLTRTYPTTPVVFDTVDLHFEREAQRRRFMALHAAESKLLASVFGAAAATTSRAAATAAEHARMRARELRAAATSTIAVVVSEAERAALRRELQAEGFSAPPVVVIANAHEPAPPTVALFRERSGLVFVGNFNHLPNRDAVLFFAAHVMPRLLSDPRARADRGFIFHVVGANQMPPAVLALNGTDAGDPAKLPRILVHGHLSELRSLYGRMRLSVAPLRWGAGVKGKINSAHQLGVPVICTSVAADGMHAVHGRDVLIADRPASFARQTLHAYYNASLWRRLANGGRRLLERRFSASRAAYGLIEVISRLKDTSLPMASKSIALAEPRHRAYVDLRAAAGMGGYFFNLSRLEGHLPPSSDHVAPDASTCRPPGGGEGASRVRAAPGSSYFLRVVGSSVGVEQNRSTGVLVG</sequence>
<dbReference type="PANTHER" id="PTHR43179">
    <property type="entry name" value="RHAMNOSYLTRANSFERASE WBBL"/>
    <property type="match status" value="1"/>
</dbReference>
<evidence type="ECO:0000313" key="4">
    <source>
        <dbReference type="EnsemblProtists" id="EOD05322"/>
    </source>
</evidence>
<proteinExistence type="predicted"/>
<dbReference type="EnsemblProtists" id="EOD05322">
    <property type="protein sequence ID" value="EOD05322"/>
    <property type="gene ID" value="EMIHUDRAFT_198980"/>
</dbReference>
<dbReference type="PANTHER" id="PTHR43179:SF7">
    <property type="entry name" value="RHAMNOSYLTRANSFERASE WBBL"/>
    <property type="match status" value="1"/>
</dbReference>
<feature type="region of interest" description="Disordered" evidence="1">
    <location>
        <begin position="1177"/>
        <end position="1201"/>
    </location>
</feature>
<keyword evidence="2" id="KW-0732">Signal</keyword>
<feature type="compositionally biased region" description="Low complexity" evidence="1">
    <location>
        <begin position="353"/>
        <end position="362"/>
    </location>
</feature>
<evidence type="ECO:0000313" key="5">
    <source>
        <dbReference type="Proteomes" id="UP000013827"/>
    </source>
</evidence>
<dbReference type="InterPro" id="IPR001173">
    <property type="entry name" value="Glyco_trans_2-like"/>
</dbReference>
<dbReference type="KEGG" id="ehx:EMIHUDRAFT_198980"/>
<dbReference type="SUPFAM" id="SSF53756">
    <property type="entry name" value="UDP-Glycosyltransferase/glycogen phosphorylase"/>
    <property type="match status" value="1"/>
</dbReference>